<dbReference type="PRINTS" id="PR00987">
    <property type="entry name" value="TRNASYNTHGLU"/>
</dbReference>
<dbReference type="FunFam" id="3.40.50.620:FF:000045">
    <property type="entry name" value="Glutamate--tRNA ligase, mitochondrial"/>
    <property type="match status" value="1"/>
</dbReference>
<dbReference type="InterPro" id="IPR004527">
    <property type="entry name" value="Glu-tRNA-ligase_bac/mito"/>
</dbReference>
<dbReference type="NCBIfam" id="TIGR00464">
    <property type="entry name" value="gltX_bact"/>
    <property type="match status" value="1"/>
</dbReference>
<evidence type="ECO:0000313" key="13">
    <source>
        <dbReference type="EMBL" id="ORY47380.1"/>
    </source>
</evidence>
<evidence type="ECO:0000256" key="6">
    <source>
        <dbReference type="ARBA" id="ARBA00022840"/>
    </source>
</evidence>
<dbReference type="InterPro" id="IPR049940">
    <property type="entry name" value="GluQ/Sye"/>
</dbReference>
<evidence type="ECO:0000259" key="12">
    <source>
        <dbReference type="Pfam" id="PF00749"/>
    </source>
</evidence>
<evidence type="ECO:0000256" key="11">
    <source>
        <dbReference type="RuleBase" id="RU363037"/>
    </source>
</evidence>
<organism evidence="13 14">
    <name type="scientific">Rhizoclosmatium globosum</name>
    <dbReference type="NCBI Taxonomy" id="329046"/>
    <lineage>
        <taxon>Eukaryota</taxon>
        <taxon>Fungi</taxon>
        <taxon>Fungi incertae sedis</taxon>
        <taxon>Chytridiomycota</taxon>
        <taxon>Chytridiomycota incertae sedis</taxon>
        <taxon>Chytridiomycetes</taxon>
        <taxon>Chytridiales</taxon>
        <taxon>Chytriomycetaceae</taxon>
        <taxon>Rhizoclosmatium</taxon>
    </lineage>
</organism>
<dbReference type="SUPFAM" id="SSF52374">
    <property type="entry name" value="Nucleotidylyl transferase"/>
    <property type="match status" value="1"/>
</dbReference>
<dbReference type="AlphaFoldDB" id="A0A1Y2CK61"/>
<dbReference type="InterPro" id="IPR033910">
    <property type="entry name" value="GluRS_core"/>
</dbReference>
<dbReference type="PANTHER" id="PTHR43311">
    <property type="entry name" value="GLUTAMATE--TRNA LIGASE"/>
    <property type="match status" value="1"/>
</dbReference>
<keyword evidence="8 11" id="KW-0030">Aminoacyl-tRNA synthetase</keyword>
<dbReference type="STRING" id="329046.A0A1Y2CK61"/>
<name>A0A1Y2CK61_9FUNG</name>
<evidence type="ECO:0000256" key="9">
    <source>
        <dbReference type="ARBA" id="ARBA00030865"/>
    </source>
</evidence>
<dbReference type="PROSITE" id="PS00178">
    <property type="entry name" value="AA_TRNA_LIGASE_I"/>
    <property type="match status" value="1"/>
</dbReference>
<dbReference type="GO" id="GO:0005739">
    <property type="term" value="C:mitochondrion"/>
    <property type="evidence" value="ECO:0007669"/>
    <property type="project" value="UniProtKB-SubCell"/>
</dbReference>
<dbReference type="InterPro" id="IPR001412">
    <property type="entry name" value="aa-tRNA-synth_I_CS"/>
</dbReference>
<dbReference type="EC" id="6.1.1.17" evidence="3"/>
<keyword evidence="14" id="KW-1185">Reference proteome</keyword>
<dbReference type="Pfam" id="PF00749">
    <property type="entry name" value="tRNA-synt_1c"/>
    <property type="match status" value="1"/>
</dbReference>
<sequence length="346" mass="38869">MVVARFAPSPTGYLHLGGLRTALFNYLLARSQGGQFMLRIEDTDTARTVPGAAESLANTLKIFGLQYDAGPDKPSSTGPFVQSQRSAIYKIHADKLLESGGGYRCFCTHQQLEAQKSKGGYDRRCRHLSNDQIQSNLSQNKPFSIRLKVPEGRTSFTDLIHGKLEFSNRTLDDGIVMKSDGLPTYHLANVVDDRLMGVTHVMRGEEWIPSTPKHVLLYKAFGWDETMPKFAHVPLLVNKDGQKLSKRHSDVNVNSLLEKGYLPEAILNFVGLLGFTPSVSKDIWFLEDFVKEFRIEGLSKSAAIVSYDQLDRLNRLHIAHRLKSPDTQAPLLESTRKSFLDKHNDR</sequence>
<keyword evidence="4 11" id="KW-0436">Ligase</keyword>
<dbReference type="GO" id="GO:0008270">
    <property type="term" value="F:zinc ion binding"/>
    <property type="evidence" value="ECO:0007669"/>
    <property type="project" value="InterPro"/>
</dbReference>
<proteinExistence type="inferred from homology"/>
<evidence type="ECO:0000256" key="1">
    <source>
        <dbReference type="ARBA" id="ARBA00004173"/>
    </source>
</evidence>
<evidence type="ECO:0000256" key="3">
    <source>
        <dbReference type="ARBA" id="ARBA00012835"/>
    </source>
</evidence>
<dbReference type="GO" id="GO:0032543">
    <property type="term" value="P:mitochondrial translation"/>
    <property type="evidence" value="ECO:0007669"/>
    <property type="project" value="EnsemblFungi"/>
</dbReference>
<dbReference type="GO" id="GO:0006424">
    <property type="term" value="P:glutamyl-tRNA aminoacylation"/>
    <property type="evidence" value="ECO:0007669"/>
    <property type="project" value="InterPro"/>
</dbReference>
<feature type="domain" description="Glutamyl/glutaminyl-tRNA synthetase class Ib catalytic" evidence="12">
    <location>
        <begin position="2"/>
        <end position="311"/>
    </location>
</feature>
<evidence type="ECO:0000256" key="2">
    <source>
        <dbReference type="ARBA" id="ARBA00007894"/>
    </source>
</evidence>
<keyword evidence="5 11" id="KW-0547">Nucleotide-binding</keyword>
<evidence type="ECO:0000256" key="4">
    <source>
        <dbReference type="ARBA" id="ARBA00022598"/>
    </source>
</evidence>
<accession>A0A1Y2CK61</accession>
<dbReference type="Proteomes" id="UP000193642">
    <property type="component" value="Unassembled WGS sequence"/>
</dbReference>
<dbReference type="InterPro" id="IPR000924">
    <property type="entry name" value="Glu/Gln-tRNA-synth"/>
</dbReference>
<comment type="similarity">
    <text evidence="2">Belongs to the class-I aminoacyl-tRNA synthetase family. Glutamate--tRNA ligase type 1 subfamily.</text>
</comment>
<dbReference type="GO" id="GO:0004818">
    <property type="term" value="F:glutamate-tRNA ligase activity"/>
    <property type="evidence" value="ECO:0007669"/>
    <property type="project" value="UniProtKB-EC"/>
</dbReference>
<evidence type="ECO:0000313" key="14">
    <source>
        <dbReference type="Proteomes" id="UP000193642"/>
    </source>
</evidence>
<dbReference type="GO" id="GO:0005524">
    <property type="term" value="F:ATP binding"/>
    <property type="evidence" value="ECO:0007669"/>
    <property type="project" value="UniProtKB-KW"/>
</dbReference>
<comment type="subcellular location">
    <subcellularLocation>
        <location evidence="1">Mitochondrion</location>
    </subcellularLocation>
</comment>
<keyword evidence="7 11" id="KW-0648">Protein biosynthesis</keyword>
<dbReference type="InterPro" id="IPR014729">
    <property type="entry name" value="Rossmann-like_a/b/a_fold"/>
</dbReference>
<dbReference type="Gene3D" id="3.40.50.620">
    <property type="entry name" value="HUPs"/>
    <property type="match status" value="1"/>
</dbReference>
<dbReference type="EMBL" id="MCGO01000014">
    <property type="protein sequence ID" value="ORY47380.1"/>
    <property type="molecule type" value="Genomic_DNA"/>
</dbReference>
<evidence type="ECO:0000256" key="7">
    <source>
        <dbReference type="ARBA" id="ARBA00022917"/>
    </source>
</evidence>
<evidence type="ECO:0000256" key="5">
    <source>
        <dbReference type="ARBA" id="ARBA00022741"/>
    </source>
</evidence>
<dbReference type="CDD" id="cd00808">
    <property type="entry name" value="GluRS_core"/>
    <property type="match status" value="1"/>
</dbReference>
<protein>
    <recommendedName>
        <fullName evidence="10">Glutamate--tRNA ligase, mitochondrial</fullName>
        <ecNumber evidence="3">6.1.1.17</ecNumber>
    </recommendedName>
    <alternativeName>
        <fullName evidence="9">Glutamyl-tRNA synthetase</fullName>
    </alternativeName>
</protein>
<reference evidence="13 14" key="1">
    <citation type="submission" date="2016-07" db="EMBL/GenBank/DDBJ databases">
        <title>Pervasive Adenine N6-methylation of Active Genes in Fungi.</title>
        <authorList>
            <consortium name="DOE Joint Genome Institute"/>
            <person name="Mondo S.J."/>
            <person name="Dannebaum R.O."/>
            <person name="Kuo R.C."/>
            <person name="Labutti K."/>
            <person name="Haridas S."/>
            <person name="Kuo A."/>
            <person name="Salamov A."/>
            <person name="Ahrendt S.R."/>
            <person name="Lipzen A."/>
            <person name="Sullivan W."/>
            <person name="Andreopoulos W.B."/>
            <person name="Clum A."/>
            <person name="Lindquist E."/>
            <person name="Daum C."/>
            <person name="Ramamoorthy G.K."/>
            <person name="Gryganskyi A."/>
            <person name="Culley D."/>
            <person name="Magnuson J.K."/>
            <person name="James T.Y."/>
            <person name="O'Malley M.A."/>
            <person name="Stajich J.E."/>
            <person name="Spatafora J.W."/>
            <person name="Visel A."/>
            <person name="Grigoriev I.V."/>
        </authorList>
    </citation>
    <scope>NUCLEOTIDE SEQUENCE [LARGE SCALE GENOMIC DNA]</scope>
    <source>
        <strain evidence="13 14">JEL800</strain>
    </source>
</reference>
<gene>
    <name evidence="13" type="ORF">BCR33DRAFT_658298</name>
</gene>
<dbReference type="OrthoDB" id="428822at2759"/>
<keyword evidence="6 11" id="KW-0067">ATP-binding</keyword>
<dbReference type="PANTHER" id="PTHR43311:SF2">
    <property type="entry name" value="GLUTAMATE--TRNA LIGASE, MITOCHONDRIAL-RELATED"/>
    <property type="match status" value="1"/>
</dbReference>
<comment type="caution">
    <text evidence="13">The sequence shown here is derived from an EMBL/GenBank/DDBJ whole genome shotgun (WGS) entry which is preliminary data.</text>
</comment>
<evidence type="ECO:0000256" key="10">
    <source>
        <dbReference type="ARBA" id="ARBA00072917"/>
    </source>
</evidence>
<dbReference type="InterPro" id="IPR020058">
    <property type="entry name" value="Glu/Gln-tRNA-synth_Ib_cat-dom"/>
</dbReference>
<evidence type="ECO:0000256" key="8">
    <source>
        <dbReference type="ARBA" id="ARBA00023146"/>
    </source>
</evidence>